<dbReference type="HOGENOM" id="CLU_006344_6_3_1"/>
<dbReference type="InParanoid" id="A0A0D0D7I0"/>
<dbReference type="EMBL" id="KN827600">
    <property type="protein sequence ID" value="KIK76234.1"/>
    <property type="molecule type" value="Genomic_DNA"/>
</dbReference>
<sequence length="127" mass="14410">MCCNITTEDTIIAIQDSLNCFHKYCKVFHAEEVISMFSLPRQHSMTHYIHLIHLFGAPNGLCSSITECKHIKAVKEPYHCMNHHNALRQMLIINQRLNKLAAARVDFQKQGMLNGTCPSTTLEALGK</sequence>
<dbReference type="Proteomes" id="UP000054538">
    <property type="component" value="Unassembled WGS sequence"/>
</dbReference>
<gene>
    <name evidence="1" type="ORF">PAXRUDRAFT_170532</name>
</gene>
<proteinExistence type="predicted"/>
<reference evidence="1 2" key="1">
    <citation type="submission" date="2014-04" db="EMBL/GenBank/DDBJ databases">
        <authorList>
            <consortium name="DOE Joint Genome Institute"/>
            <person name="Kuo A."/>
            <person name="Kohler A."/>
            <person name="Jargeat P."/>
            <person name="Nagy L.G."/>
            <person name="Floudas D."/>
            <person name="Copeland A."/>
            <person name="Barry K.W."/>
            <person name="Cichocki N."/>
            <person name="Veneault-Fourrey C."/>
            <person name="LaButti K."/>
            <person name="Lindquist E.A."/>
            <person name="Lipzen A."/>
            <person name="Lundell T."/>
            <person name="Morin E."/>
            <person name="Murat C."/>
            <person name="Sun H."/>
            <person name="Tunlid A."/>
            <person name="Henrissat B."/>
            <person name="Grigoriev I.V."/>
            <person name="Hibbett D.S."/>
            <person name="Martin F."/>
            <person name="Nordberg H.P."/>
            <person name="Cantor M.N."/>
            <person name="Hua S.X."/>
        </authorList>
    </citation>
    <scope>NUCLEOTIDE SEQUENCE [LARGE SCALE GENOMIC DNA]</scope>
    <source>
        <strain evidence="1 2">Ve08.2h10</strain>
    </source>
</reference>
<dbReference type="OrthoDB" id="3246013at2759"/>
<dbReference type="AlphaFoldDB" id="A0A0D0D7I0"/>
<protein>
    <submittedName>
        <fullName evidence="1">Uncharacterized protein</fullName>
    </submittedName>
</protein>
<organism evidence="1 2">
    <name type="scientific">Paxillus rubicundulus Ve08.2h10</name>
    <dbReference type="NCBI Taxonomy" id="930991"/>
    <lineage>
        <taxon>Eukaryota</taxon>
        <taxon>Fungi</taxon>
        <taxon>Dikarya</taxon>
        <taxon>Basidiomycota</taxon>
        <taxon>Agaricomycotina</taxon>
        <taxon>Agaricomycetes</taxon>
        <taxon>Agaricomycetidae</taxon>
        <taxon>Boletales</taxon>
        <taxon>Paxilineae</taxon>
        <taxon>Paxillaceae</taxon>
        <taxon>Paxillus</taxon>
    </lineage>
</organism>
<keyword evidence="2" id="KW-1185">Reference proteome</keyword>
<accession>A0A0D0D7I0</accession>
<evidence type="ECO:0000313" key="2">
    <source>
        <dbReference type="Proteomes" id="UP000054538"/>
    </source>
</evidence>
<reference evidence="2" key="2">
    <citation type="submission" date="2015-01" db="EMBL/GenBank/DDBJ databases">
        <title>Evolutionary Origins and Diversification of the Mycorrhizal Mutualists.</title>
        <authorList>
            <consortium name="DOE Joint Genome Institute"/>
            <consortium name="Mycorrhizal Genomics Consortium"/>
            <person name="Kohler A."/>
            <person name="Kuo A."/>
            <person name="Nagy L.G."/>
            <person name="Floudas D."/>
            <person name="Copeland A."/>
            <person name="Barry K.W."/>
            <person name="Cichocki N."/>
            <person name="Veneault-Fourrey C."/>
            <person name="LaButti K."/>
            <person name="Lindquist E.A."/>
            <person name="Lipzen A."/>
            <person name="Lundell T."/>
            <person name="Morin E."/>
            <person name="Murat C."/>
            <person name="Riley R."/>
            <person name="Ohm R."/>
            <person name="Sun H."/>
            <person name="Tunlid A."/>
            <person name="Henrissat B."/>
            <person name="Grigoriev I.V."/>
            <person name="Hibbett D.S."/>
            <person name="Martin F."/>
        </authorList>
    </citation>
    <scope>NUCLEOTIDE SEQUENCE [LARGE SCALE GENOMIC DNA]</scope>
    <source>
        <strain evidence="2">Ve08.2h10</strain>
    </source>
</reference>
<evidence type="ECO:0000313" key="1">
    <source>
        <dbReference type="EMBL" id="KIK76234.1"/>
    </source>
</evidence>
<name>A0A0D0D7I0_9AGAM</name>